<comment type="caution">
    <text evidence="2">The sequence shown here is derived from an EMBL/GenBank/DDBJ whole genome shotgun (WGS) entry which is preliminary data.</text>
</comment>
<protein>
    <submittedName>
        <fullName evidence="2">Uncharacterized protein</fullName>
    </submittedName>
</protein>
<evidence type="ECO:0000313" key="3">
    <source>
        <dbReference type="Proteomes" id="UP000624183"/>
    </source>
</evidence>
<feature type="compositionally biased region" description="Polar residues" evidence="1">
    <location>
        <begin position="1"/>
        <end position="10"/>
    </location>
</feature>
<evidence type="ECO:0000256" key="1">
    <source>
        <dbReference type="SAM" id="MobiDB-lite"/>
    </source>
</evidence>
<accession>A0ABQ3BUM0</accession>
<feature type="compositionally biased region" description="Basic and acidic residues" evidence="1">
    <location>
        <begin position="85"/>
        <end position="101"/>
    </location>
</feature>
<keyword evidence="3" id="KW-1185">Reference proteome</keyword>
<dbReference type="Proteomes" id="UP000624183">
    <property type="component" value="Unassembled WGS sequence"/>
</dbReference>
<feature type="region of interest" description="Disordered" evidence="1">
    <location>
        <begin position="1"/>
        <end position="28"/>
    </location>
</feature>
<feature type="region of interest" description="Disordered" evidence="1">
    <location>
        <begin position="47"/>
        <end position="127"/>
    </location>
</feature>
<evidence type="ECO:0000313" key="2">
    <source>
        <dbReference type="EMBL" id="GGZ57783.1"/>
    </source>
</evidence>
<proteinExistence type="predicted"/>
<organism evidence="2 3">
    <name type="scientific">Streptomyces rubiginosohelvolus</name>
    <dbReference type="NCBI Taxonomy" id="67362"/>
    <lineage>
        <taxon>Bacteria</taxon>
        <taxon>Bacillati</taxon>
        <taxon>Actinomycetota</taxon>
        <taxon>Actinomycetes</taxon>
        <taxon>Kitasatosporales</taxon>
        <taxon>Streptomycetaceae</taxon>
        <taxon>Streptomyces</taxon>
    </lineage>
</organism>
<sequence length="127" mass="14201">MTRVQLSAQSIGPDRATRSGHTTTYDSPWRVRVRHARNSPYRLDYELPRESVNVVDTPKGKATPQATGNRIRTGNGTKKSLVKLEPPERENAKAKNLESETARPASTGNRTRKSLIESETQDSKTKK</sequence>
<gene>
    <name evidence="2" type="ORF">GCM10010328_35470</name>
</gene>
<name>A0ABQ3BUM0_9ACTN</name>
<dbReference type="EMBL" id="BMUW01000006">
    <property type="protein sequence ID" value="GGZ57783.1"/>
    <property type="molecule type" value="Genomic_DNA"/>
</dbReference>
<feature type="compositionally biased region" description="Polar residues" evidence="1">
    <location>
        <begin position="64"/>
        <end position="78"/>
    </location>
</feature>
<reference evidence="3" key="1">
    <citation type="journal article" date="2019" name="Int. J. Syst. Evol. Microbiol.">
        <title>The Global Catalogue of Microorganisms (GCM) 10K type strain sequencing project: providing services to taxonomists for standard genome sequencing and annotation.</title>
        <authorList>
            <consortium name="The Broad Institute Genomics Platform"/>
            <consortium name="The Broad Institute Genome Sequencing Center for Infectious Disease"/>
            <person name="Wu L."/>
            <person name="Ma J."/>
        </authorList>
    </citation>
    <scope>NUCLEOTIDE SEQUENCE [LARGE SCALE GENOMIC DNA]</scope>
    <source>
        <strain evidence="3">JCM 4602</strain>
    </source>
</reference>